<evidence type="ECO:0000313" key="2">
    <source>
        <dbReference type="EMBL" id="MCS0633229.1"/>
    </source>
</evidence>
<evidence type="ECO:0000313" key="3">
    <source>
        <dbReference type="Proteomes" id="UP001165263"/>
    </source>
</evidence>
<keyword evidence="1" id="KW-0472">Membrane</keyword>
<feature type="transmembrane region" description="Helical" evidence="1">
    <location>
        <begin position="80"/>
        <end position="101"/>
    </location>
</feature>
<reference evidence="2" key="1">
    <citation type="submission" date="2022-08" db="EMBL/GenBank/DDBJ databases">
        <title>Reclassification of Massilia species as members of the genera Telluria, Duganella, Pseudoduganella, Mokoshia gen. nov. and Zemynaea gen. nov. using orthogonal and non-orthogonal genome-based approaches.</title>
        <authorList>
            <person name="Bowman J.P."/>
        </authorList>
    </citation>
    <scope>NUCLEOTIDE SEQUENCE</scope>
    <source>
        <strain evidence="2">LMG 11547</strain>
    </source>
</reference>
<dbReference type="Proteomes" id="UP001165263">
    <property type="component" value="Unassembled WGS sequence"/>
</dbReference>
<evidence type="ECO:0000256" key="1">
    <source>
        <dbReference type="SAM" id="Phobius"/>
    </source>
</evidence>
<protein>
    <submittedName>
        <fullName evidence="2">Uncharacterized protein</fullName>
    </submittedName>
</protein>
<feature type="transmembrane region" description="Helical" evidence="1">
    <location>
        <begin position="39"/>
        <end position="59"/>
    </location>
</feature>
<accession>A0ABT2C977</accession>
<comment type="caution">
    <text evidence="2">The sequence shown here is derived from an EMBL/GenBank/DDBJ whole genome shotgun (WGS) entry which is preliminary data.</text>
</comment>
<keyword evidence="1" id="KW-0812">Transmembrane</keyword>
<gene>
    <name evidence="2" type="ORF">NX786_28225</name>
</gene>
<proteinExistence type="predicted"/>
<name>A0ABT2C977_9BURK</name>
<sequence>MGNWPALLLAPSLALTNLAITYALVTPACTRQSMVAPNVITAVTLAACTWMSWAAWRNWKDGRSLGREAARDHVPDRPPFIALVAALVGALSCLAVLAQWFPQWVLSPCAA</sequence>
<keyword evidence="3" id="KW-1185">Reference proteome</keyword>
<keyword evidence="1" id="KW-1133">Transmembrane helix</keyword>
<organism evidence="2 3">
    <name type="scientific">Telluria mixta</name>
    <dbReference type="NCBI Taxonomy" id="34071"/>
    <lineage>
        <taxon>Bacteria</taxon>
        <taxon>Pseudomonadati</taxon>
        <taxon>Pseudomonadota</taxon>
        <taxon>Betaproteobacteria</taxon>
        <taxon>Burkholderiales</taxon>
        <taxon>Oxalobacteraceae</taxon>
        <taxon>Telluria group</taxon>
        <taxon>Telluria</taxon>
    </lineage>
</organism>
<dbReference type="EMBL" id="JANUHC010000013">
    <property type="protein sequence ID" value="MCS0633229.1"/>
    <property type="molecule type" value="Genomic_DNA"/>
</dbReference>
<dbReference type="RefSeq" id="WP_259452213.1">
    <property type="nucleotide sequence ID" value="NZ_CP119520.1"/>
</dbReference>